<dbReference type="Proteomes" id="UP000220904">
    <property type="component" value="Unassembled WGS sequence"/>
</dbReference>
<dbReference type="OrthoDB" id="9763896at2"/>
<keyword evidence="1" id="KW-0175">Coiled coil</keyword>
<feature type="coiled-coil region" evidence="1">
    <location>
        <begin position="382"/>
        <end position="416"/>
    </location>
</feature>
<dbReference type="Pfam" id="PF03432">
    <property type="entry name" value="Relaxase"/>
    <property type="match status" value="1"/>
</dbReference>
<dbReference type="RefSeq" id="WP_097792462.1">
    <property type="nucleotide sequence ID" value="NZ_NOUV01000014.1"/>
</dbReference>
<dbReference type="EMBL" id="NOUV01000014">
    <property type="protein sequence ID" value="PDX86591.1"/>
    <property type="molecule type" value="Genomic_DNA"/>
</dbReference>
<accession>A0A2A7B5J1</accession>
<evidence type="ECO:0000313" key="3">
    <source>
        <dbReference type="EMBL" id="PDX86591.1"/>
    </source>
</evidence>
<feature type="domain" description="MobA/VirD2-like nuclease" evidence="2">
    <location>
        <begin position="45"/>
        <end position="145"/>
    </location>
</feature>
<organism evidence="3 4">
    <name type="scientific">Faecalibacterium prausnitzii</name>
    <dbReference type="NCBI Taxonomy" id="853"/>
    <lineage>
        <taxon>Bacteria</taxon>
        <taxon>Bacillati</taxon>
        <taxon>Bacillota</taxon>
        <taxon>Clostridia</taxon>
        <taxon>Eubacteriales</taxon>
        <taxon>Oscillospiraceae</taxon>
        <taxon>Faecalibacterium</taxon>
    </lineage>
</organism>
<reference evidence="3 4" key="1">
    <citation type="journal article" date="2017" name="Front. Microbiol.">
        <title>New Insights into the Diversity of the Genus Faecalibacterium.</title>
        <authorList>
            <person name="Benevides L."/>
            <person name="Burman S."/>
            <person name="Martin R."/>
            <person name="Robert V."/>
            <person name="Thomas M."/>
            <person name="Miquel S."/>
            <person name="Chain F."/>
            <person name="Sokol H."/>
            <person name="Bermudez-Humaran L.G."/>
            <person name="Morrison M."/>
            <person name="Langella P."/>
            <person name="Azevedo V.A."/>
            <person name="Chatel J.M."/>
            <person name="Soares S."/>
        </authorList>
    </citation>
    <scope>NUCLEOTIDE SEQUENCE [LARGE SCALE GENOMIC DNA]</scope>
    <source>
        <strain evidence="3 4">AHMP21</strain>
    </source>
</reference>
<sequence length="535" mass="61651">MAILKHVAGKSADYGAALDYLKYEHDEVLKKPLLDANGNWVLRRDILLEGINCEPELFDVECEILNAQYHKNQNYDEIKTHHYLISFDPADKDECGLTGEQAQAIGMEYVKANFPGHQALVCTHMDGHNGSGNIHVHIVINSLRKLDVPQQPFMERPIDCKAGYKHHLTKDYLKHLQQSLMNICLRENLNQVDLLSPSVNKITQQEYYAKQRGQINLDKLNAELIAEGFTPMKTKFQTEKDKLRDAITAAAKKAKSFEEFCRLLQTESNILVKDHRGRFSYLLPDREKHISARTLGTSFDREHLLTLFESNAITATKEKQQWSVADPIAVLYIKSNLRLVVNLQDCVKAKQSRAYAQKVKISNLQQMANTIVYVQQHGYNSYEDLKKARDELSVKMSDARNTAKSTDADLKRLNEKIHYLGQYLSTKATYKEFLQAGNKKLYRSAHQDEIARYEEAVQFLKRNSTDGTIPTMKNLRAEKEKLLSARTAQYESYTYFKDYYHELQTACRNVDMILETEHTQQHSCTQPKRSYEQSI</sequence>
<comment type="caution">
    <text evidence="3">The sequence shown here is derived from an EMBL/GenBank/DDBJ whole genome shotgun (WGS) entry which is preliminary data.</text>
</comment>
<dbReference type="InterPro" id="IPR005094">
    <property type="entry name" value="Endonuclease_MobA/VirD2"/>
</dbReference>
<name>A0A2A7B5J1_9FIRM</name>
<evidence type="ECO:0000313" key="4">
    <source>
        <dbReference type="Proteomes" id="UP000220904"/>
    </source>
</evidence>
<proteinExistence type="predicted"/>
<evidence type="ECO:0000256" key="1">
    <source>
        <dbReference type="SAM" id="Coils"/>
    </source>
</evidence>
<gene>
    <name evidence="3" type="ORF">CHR60_07560</name>
</gene>
<evidence type="ECO:0000259" key="2">
    <source>
        <dbReference type="Pfam" id="PF03432"/>
    </source>
</evidence>
<protein>
    <submittedName>
        <fullName evidence="3">Rlx protein</fullName>
    </submittedName>
</protein>
<dbReference type="AlphaFoldDB" id="A0A2A7B5J1"/>